<dbReference type="SUPFAM" id="SSF81665">
    <property type="entry name" value="Calcium ATPase, transmembrane domain M"/>
    <property type="match status" value="1"/>
</dbReference>
<feature type="binding site" evidence="14">
    <location>
        <position position="854"/>
    </location>
    <ligand>
        <name>ATP</name>
        <dbReference type="ChEBI" id="CHEBI:30616"/>
    </ligand>
</feature>
<comment type="caution">
    <text evidence="20">The sequence shown here is derived from an EMBL/GenBank/DDBJ whole genome shotgun (WGS) entry which is preliminary data.</text>
</comment>
<dbReference type="SUPFAM" id="SSF56784">
    <property type="entry name" value="HAD-like"/>
    <property type="match status" value="1"/>
</dbReference>
<name>A0A834YNT7_TETSI</name>
<reference evidence="20 21" key="1">
    <citation type="submission" date="2020-04" db="EMBL/GenBank/DDBJ databases">
        <title>Plant Genome Project.</title>
        <authorList>
            <person name="Zhang R.-G."/>
        </authorList>
    </citation>
    <scope>NUCLEOTIDE SEQUENCE [LARGE SCALE GENOMIC DNA]</scope>
    <source>
        <strain evidence="20">YNK0</strain>
        <tissue evidence="20">Leaf</tissue>
    </source>
</reference>
<dbReference type="GO" id="GO:0005886">
    <property type="term" value="C:plasma membrane"/>
    <property type="evidence" value="ECO:0007669"/>
    <property type="project" value="TreeGrafter"/>
</dbReference>
<feature type="binding site" evidence="14">
    <location>
        <position position="450"/>
    </location>
    <ligand>
        <name>ATP</name>
        <dbReference type="ChEBI" id="CHEBI:30616"/>
    </ligand>
</feature>
<dbReference type="GO" id="GO:0005524">
    <property type="term" value="F:ATP binding"/>
    <property type="evidence" value="ECO:0007669"/>
    <property type="project" value="UniProtKB-UniRule"/>
</dbReference>
<feature type="transmembrane region" description="Helical" evidence="16">
    <location>
        <begin position="375"/>
        <end position="399"/>
    </location>
</feature>
<feature type="binding site" evidence="14">
    <location>
        <position position="884"/>
    </location>
    <ligand>
        <name>ATP</name>
        <dbReference type="ChEBI" id="CHEBI:30616"/>
    </ligand>
</feature>
<keyword evidence="6 14" id="KW-0547">Nucleotide-binding</keyword>
<dbReference type="GO" id="GO:0005783">
    <property type="term" value="C:endoplasmic reticulum"/>
    <property type="evidence" value="ECO:0007669"/>
    <property type="project" value="UniProtKB-ARBA"/>
</dbReference>
<dbReference type="PRINTS" id="PR00119">
    <property type="entry name" value="CATATPASE"/>
</dbReference>
<dbReference type="InterPro" id="IPR044492">
    <property type="entry name" value="P_typ_ATPase_HD_dom"/>
</dbReference>
<comment type="cofactor">
    <cofactor evidence="15">
        <name>Mg(2+)</name>
        <dbReference type="ChEBI" id="CHEBI:18420"/>
    </cofactor>
</comment>
<evidence type="ECO:0000256" key="7">
    <source>
        <dbReference type="ARBA" id="ARBA00022840"/>
    </source>
</evidence>
<evidence type="ECO:0000256" key="12">
    <source>
        <dbReference type="ARBA" id="ARBA00034036"/>
    </source>
</evidence>
<feature type="domain" description="P-type ATPase N-terminal" evidence="18">
    <location>
        <begin position="70"/>
        <end position="134"/>
    </location>
</feature>
<organism evidence="20 21">
    <name type="scientific">Tetracentron sinense</name>
    <name type="common">Spur-leaf</name>
    <dbReference type="NCBI Taxonomy" id="13715"/>
    <lineage>
        <taxon>Eukaryota</taxon>
        <taxon>Viridiplantae</taxon>
        <taxon>Streptophyta</taxon>
        <taxon>Embryophyta</taxon>
        <taxon>Tracheophyta</taxon>
        <taxon>Spermatophyta</taxon>
        <taxon>Magnoliopsida</taxon>
        <taxon>Trochodendrales</taxon>
        <taxon>Trochodendraceae</taxon>
        <taxon>Tetracentron</taxon>
    </lineage>
</organism>
<feature type="binding site" evidence="15">
    <location>
        <position position="450"/>
    </location>
    <ligand>
        <name>Mg(2+)</name>
        <dbReference type="ChEBI" id="CHEBI:18420"/>
    </ligand>
</feature>
<evidence type="ECO:0000313" key="21">
    <source>
        <dbReference type="Proteomes" id="UP000655225"/>
    </source>
</evidence>
<keyword evidence="11 16" id="KW-0472">Membrane</keyword>
<dbReference type="SUPFAM" id="SSF81660">
    <property type="entry name" value="Metal cation-transporting ATPase, ATP-binding domain N"/>
    <property type="match status" value="1"/>
</dbReference>
<dbReference type="PANTHER" id="PTHR24092:SF180">
    <property type="entry name" value="PHOSPHOLIPID-TRANSPORTING ATPASE DNF1-RELATED"/>
    <property type="match status" value="1"/>
</dbReference>
<dbReference type="InterPro" id="IPR023299">
    <property type="entry name" value="ATPase_P-typ_cyto_dom_N"/>
</dbReference>
<feature type="transmembrane region" description="Helical" evidence="16">
    <location>
        <begin position="1087"/>
        <end position="1106"/>
    </location>
</feature>
<evidence type="ECO:0000259" key="18">
    <source>
        <dbReference type="Pfam" id="PF16209"/>
    </source>
</evidence>
<evidence type="ECO:0000256" key="10">
    <source>
        <dbReference type="ARBA" id="ARBA00022989"/>
    </source>
</evidence>
<evidence type="ECO:0000256" key="1">
    <source>
        <dbReference type="ARBA" id="ARBA00004127"/>
    </source>
</evidence>
<evidence type="ECO:0000256" key="6">
    <source>
        <dbReference type="ARBA" id="ARBA00022741"/>
    </source>
</evidence>
<dbReference type="GO" id="GO:0045332">
    <property type="term" value="P:phospholipid translocation"/>
    <property type="evidence" value="ECO:0007669"/>
    <property type="project" value="TreeGrafter"/>
</dbReference>
<dbReference type="EMBL" id="JABCRI010000018">
    <property type="protein sequence ID" value="KAF8390315.1"/>
    <property type="molecule type" value="Genomic_DNA"/>
</dbReference>
<evidence type="ECO:0000256" key="13">
    <source>
        <dbReference type="PIRSR" id="PIRSR606539-1"/>
    </source>
</evidence>
<dbReference type="Gene3D" id="3.40.50.1000">
    <property type="entry name" value="HAD superfamily/HAD-like"/>
    <property type="match status" value="1"/>
</dbReference>
<dbReference type="InterPro" id="IPR032630">
    <property type="entry name" value="P_typ_ATPase_c"/>
</dbReference>
<dbReference type="InterPro" id="IPR032631">
    <property type="entry name" value="P-type_ATPase_N"/>
</dbReference>
<feature type="binding site" evidence="15">
    <location>
        <position position="880"/>
    </location>
    <ligand>
        <name>Mg(2+)</name>
        <dbReference type="ChEBI" id="CHEBI:18420"/>
    </ligand>
</feature>
<feature type="binding site" evidence="14">
    <location>
        <position position="743"/>
    </location>
    <ligand>
        <name>ATP</name>
        <dbReference type="ChEBI" id="CHEBI:30616"/>
    </ligand>
</feature>
<dbReference type="GO" id="GO:0016887">
    <property type="term" value="F:ATP hydrolysis activity"/>
    <property type="evidence" value="ECO:0007669"/>
    <property type="project" value="InterPro"/>
</dbReference>
<feature type="binding site" evidence="14">
    <location>
        <position position="558"/>
    </location>
    <ligand>
        <name>ATP</name>
        <dbReference type="ChEBI" id="CHEBI:30616"/>
    </ligand>
</feature>
<feature type="binding site" evidence="14">
    <location>
        <position position="860"/>
    </location>
    <ligand>
        <name>ATP</name>
        <dbReference type="ChEBI" id="CHEBI:30616"/>
    </ligand>
</feature>
<feature type="binding site" evidence="14">
    <location>
        <position position="744"/>
    </location>
    <ligand>
        <name>ATP</name>
        <dbReference type="ChEBI" id="CHEBI:30616"/>
    </ligand>
</feature>
<feature type="domain" description="P-type ATPase C-terminal" evidence="19">
    <location>
        <begin position="906"/>
        <end position="1156"/>
    </location>
</feature>
<dbReference type="InterPro" id="IPR036412">
    <property type="entry name" value="HAD-like_sf"/>
</dbReference>
<dbReference type="Gene3D" id="2.70.150.10">
    <property type="entry name" value="Calcium-transporting ATPase, cytoplasmic transduction domain A"/>
    <property type="match status" value="1"/>
</dbReference>
<keyword evidence="9 16" id="KW-1278">Translocase</keyword>
<keyword evidence="10 16" id="KW-1133">Transmembrane helix</keyword>
<dbReference type="SUPFAM" id="SSF81653">
    <property type="entry name" value="Calcium ATPase, transduction domain A"/>
    <property type="match status" value="1"/>
</dbReference>
<feature type="transmembrane region" description="Helical" evidence="16">
    <location>
        <begin position="329"/>
        <end position="352"/>
    </location>
</feature>
<dbReference type="Pfam" id="PF16212">
    <property type="entry name" value="PhoLip_ATPase_C"/>
    <property type="match status" value="1"/>
</dbReference>
<evidence type="ECO:0000256" key="17">
    <source>
        <dbReference type="SAM" id="MobiDB-lite"/>
    </source>
</evidence>
<dbReference type="PROSITE" id="PS00154">
    <property type="entry name" value="ATPASE_E1_E2"/>
    <property type="match status" value="1"/>
</dbReference>
<comment type="catalytic activity">
    <reaction evidence="12 16">
        <text>ATP + H2O + phospholipidSide 1 = ADP + phosphate + phospholipidSide 2.</text>
        <dbReference type="EC" id="7.6.2.1"/>
    </reaction>
</comment>
<dbReference type="GO" id="GO:0005802">
    <property type="term" value="C:trans-Golgi network"/>
    <property type="evidence" value="ECO:0007669"/>
    <property type="project" value="TreeGrafter"/>
</dbReference>
<dbReference type="EC" id="7.6.2.1" evidence="16"/>
<feature type="binding site" evidence="14">
    <location>
        <position position="448"/>
    </location>
    <ligand>
        <name>ATP</name>
        <dbReference type="ChEBI" id="CHEBI:30616"/>
    </ligand>
</feature>
<dbReference type="FunFam" id="3.40.50.1000:FF:000001">
    <property type="entry name" value="Phospholipid-transporting ATPase IC"/>
    <property type="match status" value="1"/>
</dbReference>
<keyword evidence="7 14" id="KW-0067">ATP-binding</keyword>
<evidence type="ECO:0000256" key="4">
    <source>
        <dbReference type="ARBA" id="ARBA00022692"/>
    </source>
</evidence>
<dbReference type="Pfam" id="PF16209">
    <property type="entry name" value="PhoLip_ATPase_N"/>
    <property type="match status" value="1"/>
</dbReference>
<dbReference type="Pfam" id="PF13246">
    <property type="entry name" value="Cation_ATPase"/>
    <property type="match status" value="1"/>
</dbReference>
<feature type="binding site" evidence="14">
    <location>
        <position position="745"/>
    </location>
    <ligand>
        <name>ATP</name>
        <dbReference type="ChEBI" id="CHEBI:30616"/>
    </ligand>
</feature>
<evidence type="ECO:0000256" key="14">
    <source>
        <dbReference type="PIRSR" id="PIRSR606539-2"/>
    </source>
</evidence>
<dbReference type="Gene3D" id="3.40.1110.10">
    <property type="entry name" value="Calcium-transporting ATPase, cytoplasmic domain N"/>
    <property type="match status" value="1"/>
</dbReference>
<dbReference type="InterPro" id="IPR018303">
    <property type="entry name" value="ATPase_P-typ_P_site"/>
</dbReference>
<feature type="binding site" evidence="14">
    <location>
        <position position="606"/>
    </location>
    <ligand>
        <name>ATP</name>
        <dbReference type="ChEBI" id="CHEBI:30616"/>
    </ligand>
</feature>
<keyword evidence="8 15" id="KW-0460">Magnesium</keyword>
<dbReference type="CDD" id="cd02073">
    <property type="entry name" value="P-type_ATPase_APLT_Dnf-like"/>
    <property type="match status" value="1"/>
</dbReference>
<feature type="transmembrane region" description="Helical" evidence="16">
    <location>
        <begin position="132"/>
        <end position="151"/>
    </location>
</feature>
<gene>
    <name evidence="20" type="ORF">HHK36_024840</name>
</gene>
<feature type="binding site" evidence="15">
    <location>
        <position position="884"/>
    </location>
    <ligand>
        <name>Mg(2+)</name>
        <dbReference type="ChEBI" id="CHEBI:18420"/>
    </ligand>
</feature>
<dbReference type="GO" id="GO:0048194">
    <property type="term" value="P:Golgi vesicle budding"/>
    <property type="evidence" value="ECO:0007669"/>
    <property type="project" value="TreeGrafter"/>
</dbReference>
<feature type="binding site" evidence="14">
    <location>
        <position position="663"/>
    </location>
    <ligand>
        <name>ATP</name>
        <dbReference type="ChEBI" id="CHEBI:30616"/>
    </ligand>
</feature>
<feature type="transmembrane region" description="Helical" evidence="16">
    <location>
        <begin position="1118"/>
        <end position="1142"/>
    </location>
</feature>
<dbReference type="FunFam" id="3.40.50.1000:FF:000023">
    <property type="entry name" value="Phospholipid-transporting ATPase"/>
    <property type="match status" value="1"/>
</dbReference>
<dbReference type="OMA" id="MHSFWSW"/>
<feature type="region of interest" description="Disordered" evidence="17">
    <location>
        <begin position="34"/>
        <end position="56"/>
    </location>
</feature>
<comment type="subcellular location">
    <subcellularLocation>
        <location evidence="1">Endomembrane system</location>
        <topology evidence="1">Multi-pass membrane protein</topology>
    </subcellularLocation>
    <subcellularLocation>
        <location evidence="16">Membrane</location>
        <topology evidence="16">Multi-pass membrane protein</topology>
    </subcellularLocation>
</comment>
<evidence type="ECO:0000256" key="11">
    <source>
        <dbReference type="ARBA" id="ARBA00023136"/>
    </source>
</evidence>
<keyword evidence="5 15" id="KW-0479">Metal-binding</keyword>
<feature type="binding site" evidence="15">
    <location>
        <position position="448"/>
    </location>
    <ligand>
        <name>Mg(2+)</name>
        <dbReference type="ChEBI" id="CHEBI:18420"/>
    </ligand>
</feature>
<dbReference type="AlphaFoldDB" id="A0A834YNT7"/>
<feature type="binding site" evidence="14">
    <location>
        <position position="883"/>
    </location>
    <ligand>
        <name>ATP</name>
        <dbReference type="ChEBI" id="CHEBI:30616"/>
    </ligand>
</feature>
<accession>A0A834YNT7</accession>
<dbReference type="InterPro" id="IPR008250">
    <property type="entry name" value="ATPase_P-typ_transduc_dom_A_sf"/>
</dbReference>
<dbReference type="NCBIfam" id="TIGR01652">
    <property type="entry name" value="ATPase-Plipid"/>
    <property type="match status" value="1"/>
</dbReference>
<protein>
    <recommendedName>
        <fullName evidence="16">Phospholipid-transporting ATPase</fullName>
        <ecNumber evidence="16">7.6.2.1</ecNumber>
    </recommendedName>
</protein>
<dbReference type="SFLD" id="SFLDS00003">
    <property type="entry name" value="Haloacid_Dehalogenase"/>
    <property type="match status" value="1"/>
</dbReference>
<evidence type="ECO:0000256" key="9">
    <source>
        <dbReference type="ARBA" id="ARBA00022967"/>
    </source>
</evidence>
<dbReference type="SFLD" id="SFLDG00002">
    <property type="entry name" value="C1.7:_P-type_atpase_like"/>
    <property type="match status" value="1"/>
</dbReference>
<evidence type="ECO:0000313" key="20">
    <source>
        <dbReference type="EMBL" id="KAF8390315.1"/>
    </source>
</evidence>
<feature type="transmembrane region" description="Helical" evidence="16">
    <location>
        <begin position="1058"/>
        <end position="1075"/>
    </location>
</feature>
<dbReference type="OrthoDB" id="377733at2759"/>
<dbReference type="InterPro" id="IPR006539">
    <property type="entry name" value="P-type_ATPase_IV"/>
</dbReference>
<evidence type="ECO:0000256" key="15">
    <source>
        <dbReference type="PIRSR" id="PIRSR606539-3"/>
    </source>
</evidence>
<dbReference type="GO" id="GO:0140327">
    <property type="term" value="F:flippase activity"/>
    <property type="evidence" value="ECO:0007669"/>
    <property type="project" value="UniProtKB-ARBA"/>
</dbReference>
<evidence type="ECO:0000256" key="2">
    <source>
        <dbReference type="ARBA" id="ARBA00008109"/>
    </source>
</evidence>
<proteinExistence type="inferred from homology"/>
<evidence type="ECO:0000256" key="8">
    <source>
        <dbReference type="ARBA" id="ARBA00022842"/>
    </source>
</evidence>
<feature type="active site" description="4-aspartylphosphate intermediate" evidence="13">
    <location>
        <position position="448"/>
    </location>
</feature>
<keyword evidence="3" id="KW-0813">Transport</keyword>
<dbReference type="Proteomes" id="UP000655225">
    <property type="component" value="Unassembled WGS sequence"/>
</dbReference>
<feature type="binding site" evidence="14">
    <location>
        <position position="449"/>
    </location>
    <ligand>
        <name>ATP</name>
        <dbReference type="ChEBI" id="CHEBI:30616"/>
    </ligand>
</feature>
<feature type="transmembrane region" description="Helical" evidence="16">
    <location>
        <begin position="1015"/>
        <end position="1038"/>
    </location>
</feature>
<dbReference type="GO" id="GO:0000139">
    <property type="term" value="C:Golgi membrane"/>
    <property type="evidence" value="ECO:0007669"/>
    <property type="project" value="GOC"/>
</dbReference>
<evidence type="ECO:0000259" key="19">
    <source>
        <dbReference type="Pfam" id="PF16212"/>
    </source>
</evidence>
<dbReference type="FunFam" id="3.40.1110.10:FF:000029">
    <property type="entry name" value="Phospholipid-transporting ATPase"/>
    <property type="match status" value="1"/>
</dbReference>
<dbReference type="PANTHER" id="PTHR24092">
    <property type="entry name" value="PROBABLE PHOSPHOLIPID-TRANSPORTING ATPASE"/>
    <property type="match status" value="1"/>
</dbReference>
<feature type="transmembrane region" description="Helical" evidence="16">
    <location>
        <begin position="975"/>
        <end position="994"/>
    </location>
</feature>
<dbReference type="FunFam" id="2.70.150.10:FF:000037">
    <property type="entry name" value="Phospholipid-transporting ATPase"/>
    <property type="match status" value="1"/>
</dbReference>
<dbReference type="GO" id="GO:0000287">
    <property type="term" value="F:magnesium ion binding"/>
    <property type="evidence" value="ECO:0007669"/>
    <property type="project" value="UniProtKB-UniRule"/>
</dbReference>
<feature type="compositionally biased region" description="Polar residues" evidence="17">
    <location>
        <begin position="42"/>
        <end position="54"/>
    </location>
</feature>
<dbReference type="NCBIfam" id="TIGR01494">
    <property type="entry name" value="ATPase_P-type"/>
    <property type="match status" value="1"/>
</dbReference>
<sequence length="1249" mass="141858">MQFLSTIPPSGFSLRIVSAIPKMSGWDRVRSSRSRLGGLSRNSHASEPQPSSRTVRLGRVQPQAPGYRTIYCNDREANLPVRFKGNSIATTKYSIFTFLPKGLFEQFRRVANLYFLMISILSTTPISPVHPITNVAPLSLVLFVSLVKEAFEDWKRLQNDKAINSTLIGVLQDQKWEHIPWRKLQVGDIVRVKQDGFFPADLLFLASTNPDGICYIETANLDGETNLKIRKALERTWDFLTPDKASKFKGEMQCEQPNNSLYTFTGNLIVENQTLPLSPNQILLRGCSLRNTEYIVGAVIFTGHETKVMMNAMNVPSKRSTLERKLDKLILTLFGALFLMCLIGAVGSGVFISRKYYYLGLGESVENQFNPSNRFLVATLTMFTLITLYSTIIPISLYVSIETVKFIQSTQFINKDLHMYHIETNTLALARTSNLNEELGQVEYIFSDKTGTLTRNLMDFFKCSIGGEVYGTGNTETQKGAAQRNGIIVEEVWKSATAVHEKGFNFDDARLMRGAWRNERNPDTCKEFFRCLAICHTVLPEGDESPEKITYQAASPDEAALVTAAKNFGFLFYRRTPTMIKVRESHVEKMGKTQDVSYEILNVLEFNSTRKRQSVVCRYPDGRLVLYCKGADSVIYERLADGNNEIKKSTREHLEQFGSAGLRTLCLAYRDLSCNLYESWNEKFIQAKSSLRDREKKLDEVADLIENDLILIGSTAIEDKLQDGVPSCIETLARAGIKIWVLTGDKMETAINIAYACKLINNDMKQFIISSETEAIREVENQGGQVEIARFIKETVEQELKKCLKEAQRYLCAVSRPKLALIIDGKCLTYALEPSLRGNLLNLSLNCSSVVCCRVSPLQKAQVTSLVKKGAQKITLSIGDGANDVSMIQAAHVGIGISGLEGMQAVMASDFAIAQFRFLTDLLLVHGRWSYLRICKVVMYFFYKNLTFTLTQFWFTFQTGFSGQRFYDDWNQSLYNVIFTALPVIIVGLFDKDVSASLSKKYPELYKEGIRNSFFKWRVVGVWAFFSLYQSLVFYHFVTTSSSNGHNFSGKMFGLWDVSTMAFTCVVVTVNLRLLMACNSITRWHHISVAGSILAWFVFIFIYSGIMTPYDRQENVFFVIYVLMSTFYFYLTLLLVPIVALLGDFIYHGLQRWFFPYDYQIIQEIHRHDPDDNSREELLEIGNQLTPEEQRSYAISQLPRETSKHTGFAFDSPGYESFFASQQGVYAPQKPWDVARRASMRSQRTPKKI</sequence>
<evidence type="ECO:0000256" key="3">
    <source>
        <dbReference type="ARBA" id="ARBA00022448"/>
    </source>
</evidence>
<evidence type="ECO:0000256" key="16">
    <source>
        <dbReference type="RuleBase" id="RU362033"/>
    </source>
</evidence>
<dbReference type="InterPro" id="IPR001757">
    <property type="entry name" value="P_typ_ATPase"/>
</dbReference>
<feature type="binding site" evidence="14">
    <location>
        <position position="629"/>
    </location>
    <ligand>
        <name>ATP</name>
        <dbReference type="ChEBI" id="CHEBI:30616"/>
    </ligand>
</feature>
<keyword evidence="21" id="KW-1185">Reference proteome</keyword>
<comment type="similarity">
    <text evidence="2 16">Belongs to the cation transport ATPase (P-type) (TC 3.A.3) family. Type IV subfamily.</text>
</comment>
<dbReference type="InterPro" id="IPR023298">
    <property type="entry name" value="ATPase_P-typ_TM_dom_sf"/>
</dbReference>
<evidence type="ECO:0000256" key="5">
    <source>
        <dbReference type="ARBA" id="ARBA00022723"/>
    </source>
</evidence>
<dbReference type="SFLD" id="SFLDF00027">
    <property type="entry name" value="p-type_atpase"/>
    <property type="match status" value="1"/>
</dbReference>
<feature type="transmembrane region" description="Helical" evidence="16">
    <location>
        <begin position="937"/>
        <end position="955"/>
    </location>
</feature>
<dbReference type="InterPro" id="IPR023214">
    <property type="entry name" value="HAD_sf"/>
</dbReference>
<keyword evidence="4 16" id="KW-0812">Transmembrane</keyword>